<feature type="transmembrane region" description="Helical" evidence="2">
    <location>
        <begin position="228"/>
        <end position="249"/>
    </location>
</feature>
<dbReference type="InterPro" id="IPR003362">
    <property type="entry name" value="Bact_transf"/>
</dbReference>
<comment type="similarity">
    <text evidence="1">Belongs to the bacterial sugar transferase family.</text>
</comment>
<name>V9HM90_9NEIS</name>
<dbReference type="AlphaFoldDB" id="V9HM90"/>
<evidence type="ECO:0000313" key="4">
    <source>
        <dbReference type="EMBL" id="EFG31752.1"/>
    </source>
</evidence>
<accession>V9HM90</accession>
<dbReference type="STRING" id="641147.HMPREF9021_00149"/>
<sequence length="408" mass="46938">MSTFTSFKTRLWLGTLASTLLPYVLILPWSYNYNGYAYIVSMLAVAFTHFVNAHSIYAITNHPGHKSAFSIIPTAFLCFFCAWIALKILGLPYSIVYLELGFLVSCIYNYYSFKLRTRTKSTFAYIPIGDAIDAYLLPEIKWLKQVNPQIQLNEKIQGYVADLQSNDLTSEWQNFLAMKTLKGIPVYHIRYVEEMLTGRVKIKHMYENNLGSLLPSSIYMNIKHFLECLLIILSFPITLPVVFITALLIKLEDGGSIIYTQPRVGYRGQTIIVYKLRSMKENNQESATISNDDRITKIGKFIRKTRIDELPQFINVLKGEMSLIGPRAEFKPFADELEKQVPFYNYRHIVKPGISGWAQVMHGYATGAEETQIKLEHDFYYIKHFSFSLDVIIFFKTIKTMLTGFGAR</sequence>
<dbReference type="Pfam" id="PF02397">
    <property type="entry name" value="Bac_transf"/>
    <property type="match status" value="1"/>
</dbReference>
<evidence type="ECO:0000256" key="2">
    <source>
        <dbReference type="SAM" id="Phobius"/>
    </source>
</evidence>
<dbReference type="PANTHER" id="PTHR30576">
    <property type="entry name" value="COLANIC BIOSYNTHESIS UDP-GLUCOSE LIPID CARRIER TRANSFERASE"/>
    <property type="match status" value="1"/>
</dbReference>
<reference evidence="4 5" key="2">
    <citation type="submission" date="2011-10" db="EMBL/GenBank/DDBJ databases">
        <title>The Genome Sequence of Simonsiella muelleri ATCC 29453.</title>
        <authorList>
            <consortium name="The Broad Institute Genome Sequencing Platform"/>
            <consortium name="The Broad Institute Genome Sequencing Center for Infectious Disease"/>
            <person name="Earl A."/>
            <person name="Ward D."/>
            <person name="Feldgarden M."/>
            <person name="Gevers D."/>
            <person name="Izard J."/>
            <person name="Baranova O.V."/>
            <person name="Blanton J.M."/>
            <person name="Tanner A.C."/>
            <person name="Dewhirst F."/>
            <person name="Young S.K."/>
            <person name="Zeng Q."/>
            <person name="Gargeya S."/>
            <person name="Fitzgerald M."/>
            <person name="Haas B."/>
            <person name="Abouelleil A."/>
            <person name="Alvarado L."/>
            <person name="Arachchi H.M."/>
            <person name="Berlin A."/>
            <person name="Brown A."/>
            <person name="Chapman S.B."/>
            <person name="Chen Z."/>
            <person name="Dunbar C."/>
            <person name="Freedman E."/>
            <person name="Gearin G."/>
            <person name="Goldberg J."/>
            <person name="Griggs A."/>
            <person name="Gujja S."/>
            <person name="Heiman D."/>
            <person name="Howarth C."/>
            <person name="Larson L."/>
            <person name="Lui A."/>
            <person name="MacDonald P.J.P."/>
            <person name="Montmayeur A."/>
            <person name="Murphy C."/>
            <person name="Neiman D."/>
            <person name="Pearson M."/>
            <person name="Priest M."/>
            <person name="Roberts A."/>
            <person name="Saif S."/>
            <person name="Shea T."/>
            <person name="Shenoy N."/>
            <person name="Sisk P."/>
            <person name="Stolte C."/>
            <person name="Sykes S."/>
            <person name="Wortman J."/>
            <person name="Nusbaum C."/>
            <person name="Birren B."/>
        </authorList>
    </citation>
    <scope>NUCLEOTIDE SEQUENCE [LARGE SCALE GENOMIC DNA]</scope>
    <source>
        <strain evidence="4 5">ATCC 29453</strain>
    </source>
</reference>
<evidence type="ECO:0000259" key="3">
    <source>
        <dbReference type="Pfam" id="PF02397"/>
    </source>
</evidence>
<protein>
    <recommendedName>
        <fullName evidence="3">Bacterial sugar transferase domain-containing protein</fullName>
    </recommendedName>
</protein>
<dbReference type="KEGG" id="smur:BWP33_01835"/>
<dbReference type="Proteomes" id="UP000017813">
    <property type="component" value="Unassembled WGS sequence"/>
</dbReference>
<feature type="transmembrane region" description="Helical" evidence="2">
    <location>
        <begin position="12"/>
        <end position="31"/>
    </location>
</feature>
<evidence type="ECO:0000313" key="5">
    <source>
        <dbReference type="Proteomes" id="UP000017813"/>
    </source>
</evidence>
<dbReference type="OrthoDB" id="9808602at2"/>
<dbReference type="GO" id="GO:0016780">
    <property type="term" value="F:phosphotransferase activity, for other substituted phosphate groups"/>
    <property type="evidence" value="ECO:0007669"/>
    <property type="project" value="TreeGrafter"/>
</dbReference>
<comment type="caution">
    <text evidence="4">The sequence shown here is derived from an EMBL/GenBank/DDBJ whole genome shotgun (WGS) entry which is preliminary data.</text>
</comment>
<keyword evidence="2" id="KW-0812">Transmembrane</keyword>
<gene>
    <name evidence="4" type="ORF">HMPREF9021_00149</name>
</gene>
<dbReference type="EMBL" id="ADCY02000003">
    <property type="protein sequence ID" value="EFG31752.1"/>
    <property type="molecule type" value="Genomic_DNA"/>
</dbReference>
<proteinExistence type="inferred from homology"/>
<dbReference type="RefSeq" id="WP_002641072.1">
    <property type="nucleotide sequence ID" value="NZ_CP019448.1"/>
</dbReference>
<keyword evidence="5" id="KW-1185">Reference proteome</keyword>
<organism evidence="4 5">
    <name type="scientific">Simonsiella muelleri ATCC 29453</name>
    <dbReference type="NCBI Taxonomy" id="641147"/>
    <lineage>
        <taxon>Bacteria</taxon>
        <taxon>Pseudomonadati</taxon>
        <taxon>Pseudomonadota</taxon>
        <taxon>Betaproteobacteria</taxon>
        <taxon>Neisseriales</taxon>
        <taxon>Neisseriaceae</taxon>
        <taxon>Simonsiella</taxon>
    </lineage>
</organism>
<keyword evidence="2" id="KW-1133">Transmembrane helix</keyword>
<dbReference type="eggNOG" id="COG2148">
    <property type="taxonomic scope" value="Bacteria"/>
</dbReference>
<feature type="transmembrane region" description="Helical" evidence="2">
    <location>
        <begin position="92"/>
        <end position="111"/>
    </location>
</feature>
<reference evidence="4 5" key="1">
    <citation type="submission" date="2010-03" db="EMBL/GenBank/DDBJ databases">
        <authorList>
            <consortium name="The Broad Institute Genome Sequencing Platform"/>
            <person name="Ward D."/>
            <person name="Earl A."/>
            <person name="Feldgarden M."/>
            <person name="Gevers D."/>
            <person name="Young S."/>
            <person name="Zeng Q."/>
            <person name="Koehrsen M."/>
            <person name="Alvarado L."/>
            <person name="Berlin A.M."/>
            <person name="Borenstein D."/>
            <person name="Chapman S.B."/>
            <person name="Chen Z."/>
            <person name="Engels R."/>
            <person name="Freedman E."/>
            <person name="Gellesch M."/>
            <person name="Goldberg J."/>
            <person name="Griggs A."/>
            <person name="Gujja S."/>
            <person name="Heilman E.R."/>
            <person name="Heiman D.I."/>
            <person name="Hepburn T.A."/>
            <person name="Howarth C."/>
            <person name="Jen D."/>
            <person name="Larson L."/>
            <person name="Mehta T."/>
            <person name="Park D."/>
            <person name="Pearson M."/>
            <person name="Richards J."/>
            <person name="Roberts A."/>
            <person name="Saif S."/>
            <person name="Shea T.D."/>
            <person name="Shenoy N."/>
            <person name="Sisk P."/>
            <person name="Stolte C."/>
            <person name="Sykes S.N."/>
            <person name="Walk T."/>
            <person name="White J."/>
            <person name="Yandava C."/>
            <person name="Izard J."/>
            <person name="Baranova O.V."/>
            <person name="Blanton J.M."/>
            <person name="Tanner A.C."/>
            <person name="Dewhirst F."/>
            <person name="Haas B."/>
            <person name="Nusbaum C."/>
            <person name="Birren B."/>
        </authorList>
    </citation>
    <scope>NUCLEOTIDE SEQUENCE [LARGE SCALE GENOMIC DNA]</scope>
    <source>
        <strain evidence="4 5">ATCC 29453</strain>
    </source>
</reference>
<feature type="transmembrane region" description="Helical" evidence="2">
    <location>
        <begin position="67"/>
        <end position="86"/>
    </location>
</feature>
<evidence type="ECO:0000256" key="1">
    <source>
        <dbReference type="ARBA" id="ARBA00006464"/>
    </source>
</evidence>
<dbReference type="PANTHER" id="PTHR30576:SF0">
    <property type="entry name" value="UNDECAPRENYL-PHOSPHATE N-ACETYLGALACTOSAMINYL 1-PHOSPHATE TRANSFERASE-RELATED"/>
    <property type="match status" value="1"/>
</dbReference>
<keyword evidence="2" id="KW-0472">Membrane</keyword>
<feature type="domain" description="Bacterial sugar transferase" evidence="3">
    <location>
        <begin position="223"/>
        <end position="402"/>
    </location>
</feature>
<feature type="transmembrane region" description="Helical" evidence="2">
    <location>
        <begin position="37"/>
        <end position="60"/>
    </location>
</feature>
<dbReference type="HOGENOM" id="CLU_024920_0_0_4"/>